<dbReference type="InterPro" id="IPR050300">
    <property type="entry name" value="GDXG_lipolytic_enzyme"/>
</dbReference>
<keyword evidence="2" id="KW-0812">Transmembrane</keyword>
<organism evidence="5 6">
    <name type="scientific">Umbelopsis vinacea</name>
    <dbReference type="NCBI Taxonomy" id="44442"/>
    <lineage>
        <taxon>Eukaryota</taxon>
        <taxon>Fungi</taxon>
        <taxon>Fungi incertae sedis</taxon>
        <taxon>Mucoromycota</taxon>
        <taxon>Mucoromycotina</taxon>
        <taxon>Umbelopsidomycetes</taxon>
        <taxon>Umbelopsidales</taxon>
        <taxon>Umbelopsidaceae</taxon>
        <taxon>Umbelopsis</taxon>
    </lineage>
</organism>
<feature type="transmembrane region" description="Helical" evidence="2">
    <location>
        <begin position="81"/>
        <end position="106"/>
    </location>
</feature>
<dbReference type="OrthoDB" id="408631at2759"/>
<evidence type="ECO:0000256" key="1">
    <source>
        <dbReference type="ARBA" id="ARBA00022801"/>
    </source>
</evidence>
<keyword evidence="3" id="KW-0732">Signal</keyword>
<dbReference type="InterPro" id="IPR013094">
    <property type="entry name" value="AB_hydrolase_3"/>
</dbReference>
<dbReference type="PANTHER" id="PTHR48081">
    <property type="entry name" value="AB HYDROLASE SUPERFAMILY PROTEIN C4A8.06C"/>
    <property type="match status" value="1"/>
</dbReference>
<evidence type="ECO:0000259" key="4">
    <source>
        <dbReference type="Pfam" id="PF07859"/>
    </source>
</evidence>
<proteinExistence type="predicted"/>
<evidence type="ECO:0000256" key="3">
    <source>
        <dbReference type="SAM" id="SignalP"/>
    </source>
</evidence>
<feature type="signal peptide" evidence="3">
    <location>
        <begin position="1"/>
        <end position="23"/>
    </location>
</feature>
<keyword evidence="2" id="KW-0472">Membrane</keyword>
<accession>A0A8H7PIL0</accession>
<reference evidence="5" key="1">
    <citation type="submission" date="2020-12" db="EMBL/GenBank/DDBJ databases">
        <title>Metabolic potential, ecology and presence of endohyphal bacteria is reflected in genomic diversity of Mucoromycotina.</title>
        <authorList>
            <person name="Muszewska A."/>
            <person name="Okrasinska A."/>
            <person name="Steczkiewicz K."/>
            <person name="Drgas O."/>
            <person name="Orlowska M."/>
            <person name="Perlinska-Lenart U."/>
            <person name="Aleksandrzak-Piekarczyk T."/>
            <person name="Szatraj K."/>
            <person name="Zielenkiewicz U."/>
            <person name="Pilsyk S."/>
            <person name="Malc E."/>
            <person name="Mieczkowski P."/>
            <person name="Kruszewska J.S."/>
            <person name="Biernat P."/>
            <person name="Pawlowska J."/>
        </authorList>
    </citation>
    <scope>NUCLEOTIDE SEQUENCE</scope>
    <source>
        <strain evidence="5">WA0000051536</strain>
    </source>
</reference>
<name>A0A8H7PIL0_9FUNG</name>
<dbReference type="AlphaFoldDB" id="A0A8H7PIL0"/>
<dbReference type="Gene3D" id="3.40.50.1820">
    <property type="entry name" value="alpha/beta hydrolase"/>
    <property type="match status" value="1"/>
</dbReference>
<protein>
    <recommendedName>
        <fullName evidence="4">Alpha/beta hydrolase fold-3 domain-containing protein</fullName>
    </recommendedName>
</protein>
<dbReference type="InterPro" id="IPR029058">
    <property type="entry name" value="AB_hydrolase_fold"/>
</dbReference>
<keyword evidence="2" id="KW-1133">Transmembrane helix</keyword>
<dbReference type="SUPFAM" id="SSF53474">
    <property type="entry name" value="alpha/beta-Hydrolases"/>
    <property type="match status" value="1"/>
</dbReference>
<evidence type="ECO:0000313" key="6">
    <source>
        <dbReference type="Proteomes" id="UP000612746"/>
    </source>
</evidence>
<gene>
    <name evidence="5" type="ORF">INT44_006859</name>
</gene>
<dbReference type="Proteomes" id="UP000612746">
    <property type="component" value="Unassembled WGS sequence"/>
</dbReference>
<keyword evidence="1" id="KW-0378">Hydrolase</keyword>
<feature type="domain" description="Alpha/beta hydrolase fold-3" evidence="4">
    <location>
        <begin position="82"/>
        <end position="298"/>
    </location>
</feature>
<dbReference type="EMBL" id="JAEPRA010000016">
    <property type="protein sequence ID" value="KAG2174596.1"/>
    <property type="molecule type" value="Genomic_DNA"/>
</dbReference>
<evidence type="ECO:0000313" key="5">
    <source>
        <dbReference type="EMBL" id="KAG2174596.1"/>
    </source>
</evidence>
<dbReference type="GO" id="GO:0016787">
    <property type="term" value="F:hydrolase activity"/>
    <property type="evidence" value="ECO:0007669"/>
    <property type="project" value="UniProtKB-KW"/>
</dbReference>
<comment type="caution">
    <text evidence="5">The sequence shown here is derived from an EMBL/GenBank/DDBJ whole genome shotgun (WGS) entry which is preliminary data.</text>
</comment>
<keyword evidence="6" id="KW-1185">Reference proteome</keyword>
<dbReference type="PANTHER" id="PTHR48081:SF8">
    <property type="entry name" value="ALPHA_BETA HYDROLASE FOLD-3 DOMAIN-CONTAINING PROTEIN-RELATED"/>
    <property type="match status" value="1"/>
</dbReference>
<sequence length="334" mass="37668">MALTVFARIRLFIVVRFLRVVFGAMSSKRALRIMNVVTKPKGWHHSWMQQEPKTRSYIVGRNIANQSKEEIKMRMKNANVIVFYIHGGGFRVGSATMYMTAFVRWIKALEEQGLSCVIYSAEYRLAPDHRFPAAPLDCIECYRSVIEDYGVDPKKIIMGGDSAGGTLTLETLYHTHPDIHSSFNTVKLPRPAGLLMVSPYTGDDQSETTSSSQTNLSHDYISEATKEKMAEYLPLTKDHTPYTYLDLSVNYAQILPHIVCVAVGGKEVLLDAGLQFAKRCREANLKVTLVREDSVHDYFMLGYLFTSDKNVVKRAVSSVVDLAQAVIDRQKIEN</sequence>
<feature type="chain" id="PRO_5034688369" description="Alpha/beta hydrolase fold-3 domain-containing protein" evidence="3">
    <location>
        <begin position="24"/>
        <end position="334"/>
    </location>
</feature>
<evidence type="ECO:0000256" key="2">
    <source>
        <dbReference type="SAM" id="Phobius"/>
    </source>
</evidence>
<dbReference type="Pfam" id="PF07859">
    <property type="entry name" value="Abhydrolase_3"/>
    <property type="match status" value="1"/>
</dbReference>